<name>A0A377GVG0_9FUSO</name>
<accession>A0A377GVG0</accession>
<evidence type="ECO:0000313" key="4">
    <source>
        <dbReference type="Proteomes" id="UP000255328"/>
    </source>
</evidence>
<evidence type="ECO:0000313" key="3">
    <source>
        <dbReference type="EMBL" id="STO30965.1"/>
    </source>
</evidence>
<dbReference type="AlphaFoldDB" id="A0A377GVG0"/>
<dbReference type="PANTHER" id="PTHR46797">
    <property type="entry name" value="HTH-TYPE TRANSCRIPTIONAL REGULATOR"/>
    <property type="match status" value="1"/>
</dbReference>
<dbReference type="InterPro" id="IPR050807">
    <property type="entry name" value="TransReg_Diox_bact_type"/>
</dbReference>
<dbReference type="InterPro" id="IPR014710">
    <property type="entry name" value="RmlC-like_jellyroll"/>
</dbReference>
<dbReference type="CDD" id="cd02209">
    <property type="entry name" value="cupin_XRE_C"/>
    <property type="match status" value="1"/>
</dbReference>
<protein>
    <submittedName>
        <fullName evidence="3">HTH-type transcriptional regulator PuuR</fullName>
    </submittedName>
</protein>
<gene>
    <name evidence="3" type="primary">puuR_2</name>
    <name evidence="3" type="ORF">NCTC10723_00397</name>
</gene>
<dbReference type="InterPro" id="IPR010982">
    <property type="entry name" value="Lambda_DNA-bd_dom_sf"/>
</dbReference>
<dbReference type="InterPro" id="IPR013096">
    <property type="entry name" value="Cupin_2"/>
</dbReference>
<proteinExistence type="predicted"/>
<dbReference type="PANTHER" id="PTHR46797:SF25">
    <property type="entry name" value="TRANSCRIPTIONAL REGULATOR"/>
    <property type="match status" value="1"/>
</dbReference>
<dbReference type="OrthoDB" id="9814553at2"/>
<dbReference type="Gene3D" id="1.10.260.40">
    <property type="entry name" value="lambda repressor-like DNA-binding domains"/>
    <property type="match status" value="1"/>
</dbReference>
<sequence>MSSIGERIKKSRNDKGLSLRELAMKVELSASFLSQIEQGKASPSIENLKKIATSLDVKVSYLIEDEEERHNTELVRKDNRKYIESLDSNTKMALLTASNVDKAMEPILYEIGPYGESGRSYYSHHGEEFIYIVEGKLDVYIDDVIHSLNEGDSLYFKSSQKHRFKNNTDKPTRAIWVVNPPTF</sequence>
<evidence type="ECO:0000256" key="1">
    <source>
        <dbReference type="ARBA" id="ARBA00023125"/>
    </source>
</evidence>
<keyword evidence="4" id="KW-1185">Reference proteome</keyword>
<dbReference type="InterPro" id="IPR011051">
    <property type="entry name" value="RmlC_Cupin_sf"/>
</dbReference>
<dbReference type="Pfam" id="PF01381">
    <property type="entry name" value="HTH_3"/>
    <property type="match status" value="1"/>
</dbReference>
<dbReference type="SMART" id="SM00530">
    <property type="entry name" value="HTH_XRE"/>
    <property type="match status" value="1"/>
</dbReference>
<dbReference type="Proteomes" id="UP000255328">
    <property type="component" value="Unassembled WGS sequence"/>
</dbReference>
<dbReference type="InterPro" id="IPR001387">
    <property type="entry name" value="Cro/C1-type_HTH"/>
</dbReference>
<dbReference type="RefSeq" id="WP_115268852.1">
    <property type="nucleotide sequence ID" value="NZ_CASFEE010000001.1"/>
</dbReference>
<evidence type="ECO:0000259" key="2">
    <source>
        <dbReference type="PROSITE" id="PS50943"/>
    </source>
</evidence>
<dbReference type="Gene3D" id="2.60.120.10">
    <property type="entry name" value="Jelly Rolls"/>
    <property type="match status" value="1"/>
</dbReference>
<dbReference type="SUPFAM" id="SSF51182">
    <property type="entry name" value="RmlC-like cupins"/>
    <property type="match status" value="1"/>
</dbReference>
<dbReference type="EMBL" id="UGGU01000003">
    <property type="protein sequence ID" value="STO30965.1"/>
    <property type="molecule type" value="Genomic_DNA"/>
</dbReference>
<feature type="domain" description="HTH cro/C1-type" evidence="2">
    <location>
        <begin position="8"/>
        <end position="62"/>
    </location>
</feature>
<dbReference type="GO" id="GO:0003700">
    <property type="term" value="F:DNA-binding transcription factor activity"/>
    <property type="evidence" value="ECO:0007669"/>
    <property type="project" value="TreeGrafter"/>
</dbReference>
<keyword evidence="1" id="KW-0238">DNA-binding</keyword>
<dbReference type="GO" id="GO:0005829">
    <property type="term" value="C:cytosol"/>
    <property type="evidence" value="ECO:0007669"/>
    <property type="project" value="TreeGrafter"/>
</dbReference>
<reference evidence="3 4" key="1">
    <citation type="submission" date="2018-06" db="EMBL/GenBank/DDBJ databases">
        <authorList>
            <consortium name="Pathogen Informatics"/>
            <person name="Doyle S."/>
        </authorList>
    </citation>
    <scope>NUCLEOTIDE SEQUENCE [LARGE SCALE GENOMIC DNA]</scope>
    <source>
        <strain evidence="3 4">NCTC10723</strain>
    </source>
</reference>
<dbReference type="CDD" id="cd00093">
    <property type="entry name" value="HTH_XRE"/>
    <property type="match status" value="1"/>
</dbReference>
<dbReference type="GO" id="GO:0003677">
    <property type="term" value="F:DNA binding"/>
    <property type="evidence" value="ECO:0007669"/>
    <property type="project" value="UniProtKB-KW"/>
</dbReference>
<dbReference type="Pfam" id="PF07883">
    <property type="entry name" value="Cupin_2"/>
    <property type="match status" value="1"/>
</dbReference>
<dbReference type="PROSITE" id="PS50943">
    <property type="entry name" value="HTH_CROC1"/>
    <property type="match status" value="1"/>
</dbReference>
<organism evidence="3 4">
    <name type="scientific">Fusobacterium necrogenes</name>
    <dbReference type="NCBI Taxonomy" id="858"/>
    <lineage>
        <taxon>Bacteria</taxon>
        <taxon>Fusobacteriati</taxon>
        <taxon>Fusobacteriota</taxon>
        <taxon>Fusobacteriia</taxon>
        <taxon>Fusobacteriales</taxon>
        <taxon>Fusobacteriaceae</taxon>
        <taxon>Fusobacterium</taxon>
    </lineage>
</organism>
<dbReference type="SUPFAM" id="SSF47413">
    <property type="entry name" value="lambda repressor-like DNA-binding domains"/>
    <property type="match status" value="1"/>
</dbReference>